<evidence type="ECO:0000313" key="3">
    <source>
        <dbReference type="Proteomes" id="UP000324800"/>
    </source>
</evidence>
<dbReference type="AlphaFoldDB" id="A0A5J4W5X2"/>
<name>A0A5J4W5X2_9EUKA</name>
<feature type="compositionally biased region" description="Polar residues" evidence="1">
    <location>
        <begin position="36"/>
        <end position="58"/>
    </location>
</feature>
<feature type="region of interest" description="Disordered" evidence="1">
    <location>
        <begin position="1"/>
        <end position="58"/>
    </location>
</feature>
<protein>
    <submittedName>
        <fullName evidence="2">Uncharacterized protein</fullName>
    </submittedName>
</protein>
<evidence type="ECO:0000256" key="1">
    <source>
        <dbReference type="SAM" id="MobiDB-lite"/>
    </source>
</evidence>
<evidence type="ECO:0000313" key="2">
    <source>
        <dbReference type="EMBL" id="KAA6390288.1"/>
    </source>
</evidence>
<organism evidence="2 3">
    <name type="scientific">Streblomastix strix</name>
    <dbReference type="NCBI Taxonomy" id="222440"/>
    <lineage>
        <taxon>Eukaryota</taxon>
        <taxon>Metamonada</taxon>
        <taxon>Preaxostyla</taxon>
        <taxon>Oxymonadida</taxon>
        <taxon>Streblomastigidae</taxon>
        <taxon>Streblomastix</taxon>
    </lineage>
</organism>
<dbReference type="EMBL" id="SNRW01003272">
    <property type="protein sequence ID" value="KAA6390288.1"/>
    <property type="molecule type" value="Genomic_DNA"/>
</dbReference>
<sequence length="136" mass="14504">MQPLRQNSVEVNGSGNLSGSSTQDSPKQHYDPYIASCSNNQCSSSPADSSAFNQSTAQGDALKYSSGNITSHDASSVMNHSLSQQNYHISHSQSTEYANISSSIAKLNLEGYMAPISELDLSDSVHIQPVKSSGKF</sequence>
<feature type="compositionally biased region" description="Polar residues" evidence="1">
    <location>
        <begin position="1"/>
        <end position="25"/>
    </location>
</feature>
<gene>
    <name evidence="2" type="ORF">EZS28_014186</name>
</gene>
<reference evidence="2 3" key="1">
    <citation type="submission" date="2019-03" db="EMBL/GenBank/DDBJ databases">
        <title>Single cell metagenomics reveals metabolic interactions within the superorganism composed of flagellate Streblomastix strix and complex community of Bacteroidetes bacteria on its surface.</title>
        <authorList>
            <person name="Treitli S.C."/>
            <person name="Kolisko M."/>
            <person name="Husnik F."/>
            <person name="Keeling P."/>
            <person name="Hampl V."/>
        </authorList>
    </citation>
    <scope>NUCLEOTIDE SEQUENCE [LARGE SCALE GENOMIC DNA]</scope>
    <source>
        <strain evidence="2">ST1C</strain>
    </source>
</reference>
<accession>A0A5J4W5X2</accession>
<dbReference type="Proteomes" id="UP000324800">
    <property type="component" value="Unassembled WGS sequence"/>
</dbReference>
<comment type="caution">
    <text evidence="2">The sequence shown here is derived from an EMBL/GenBank/DDBJ whole genome shotgun (WGS) entry which is preliminary data.</text>
</comment>
<proteinExistence type="predicted"/>